<accession>A0ABV8NP23</accession>
<dbReference type="Gene3D" id="1.10.10.10">
    <property type="entry name" value="Winged helix-like DNA-binding domain superfamily/Winged helix DNA-binding domain"/>
    <property type="match status" value="1"/>
</dbReference>
<dbReference type="Proteomes" id="UP001595792">
    <property type="component" value="Unassembled WGS sequence"/>
</dbReference>
<reference evidence="2" key="1">
    <citation type="journal article" date="2019" name="Int. J. Syst. Evol. Microbiol.">
        <title>The Global Catalogue of Microorganisms (GCM) 10K type strain sequencing project: providing services to taxonomists for standard genome sequencing and annotation.</title>
        <authorList>
            <consortium name="The Broad Institute Genomics Platform"/>
            <consortium name="The Broad Institute Genome Sequencing Center for Infectious Disease"/>
            <person name="Wu L."/>
            <person name="Ma J."/>
        </authorList>
    </citation>
    <scope>NUCLEOTIDE SEQUENCE [LARGE SCALE GENOMIC DNA]</scope>
    <source>
        <strain evidence="2">CCM 8689</strain>
    </source>
</reference>
<dbReference type="InterPro" id="IPR036388">
    <property type="entry name" value="WH-like_DNA-bd_sf"/>
</dbReference>
<proteinExistence type="predicted"/>
<dbReference type="SUPFAM" id="SSF46785">
    <property type="entry name" value="Winged helix' DNA-binding domain"/>
    <property type="match status" value="1"/>
</dbReference>
<name>A0ABV8NP23_9SPHI</name>
<evidence type="ECO:0000313" key="1">
    <source>
        <dbReference type="EMBL" id="MFC4197626.1"/>
    </source>
</evidence>
<sequence>MHNKAISDTILLTATSRGNAKSTCPSEIARMIFPDDWREHMKEVIAVAIELQNAGKVLITHKGLAIDVNSYKGPIRIKIV</sequence>
<dbReference type="Pfam" id="PF11625">
    <property type="entry name" value="DUF3253"/>
    <property type="match status" value="1"/>
</dbReference>
<organism evidence="1 2">
    <name type="scientific">Pedobacter jamesrossensis</name>
    <dbReference type="NCBI Taxonomy" id="1908238"/>
    <lineage>
        <taxon>Bacteria</taxon>
        <taxon>Pseudomonadati</taxon>
        <taxon>Bacteroidota</taxon>
        <taxon>Sphingobacteriia</taxon>
        <taxon>Sphingobacteriales</taxon>
        <taxon>Sphingobacteriaceae</taxon>
        <taxon>Pedobacter</taxon>
    </lineage>
</organism>
<dbReference type="InterPro" id="IPR036390">
    <property type="entry name" value="WH_DNA-bd_sf"/>
</dbReference>
<keyword evidence="2" id="KW-1185">Reference proteome</keyword>
<dbReference type="EMBL" id="JBHSBY010000123">
    <property type="protein sequence ID" value="MFC4197626.1"/>
    <property type="molecule type" value="Genomic_DNA"/>
</dbReference>
<dbReference type="InterPro" id="IPR021660">
    <property type="entry name" value="DUF3253"/>
</dbReference>
<comment type="caution">
    <text evidence="1">The sequence shown here is derived from an EMBL/GenBank/DDBJ whole genome shotgun (WGS) entry which is preliminary data.</text>
</comment>
<gene>
    <name evidence="1" type="ORF">ACFOUY_13055</name>
</gene>
<protein>
    <submittedName>
        <fullName evidence="1">DUF3253 domain-containing protein</fullName>
    </submittedName>
</protein>
<evidence type="ECO:0000313" key="2">
    <source>
        <dbReference type="Proteomes" id="UP001595792"/>
    </source>
</evidence>
<dbReference type="RefSeq" id="WP_378961246.1">
    <property type="nucleotide sequence ID" value="NZ_JBHRXC010000016.1"/>
</dbReference>